<keyword evidence="3" id="KW-1185">Reference proteome</keyword>
<organism evidence="2 3">
    <name type="scientific">Candidatus Methylopumilus turicensis</name>
    <dbReference type="NCBI Taxonomy" id="1581680"/>
    <lineage>
        <taxon>Bacteria</taxon>
        <taxon>Pseudomonadati</taxon>
        <taxon>Pseudomonadota</taxon>
        <taxon>Betaproteobacteria</taxon>
        <taxon>Nitrosomonadales</taxon>
        <taxon>Methylophilaceae</taxon>
        <taxon>Candidatus Methylopumilus</taxon>
    </lineage>
</organism>
<accession>A0A0B7IXL6</accession>
<reference evidence="3" key="1">
    <citation type="submission" date="2014-12" db="EMBL/GenBank/DDBJ databases">
        <authorList>
            <person name="Salcher M.M."/>
        </authorList>
    </citation>
    <scope>NUCLEOTIDE SEQUENCE [LARGE SCALE GENOMIC DNA]</scope>
    <source>
        <strain evidence="3">MMS-10A-171</strain>
    </source>
</reference>
<feature type="coiled-coil region" evidence="1">
    <location>
        <begin position="5"/>
        <end position="60"/>
    </location>
</feature>
<dbReference type="Proteomes" id="UP000056322">
    <property type="component" value="Chromosome 1"/>
</dbReference>
<evidence type="ECO:0000256" key="1">
    <source>
        <dbReference type="SAM" id="Coils"/>
    </source>
</evidence>
<dbReference type="AlphaFoldDB" id="A0A0B7IXL6"/>
<keyword evidence="1" id="KW-0175">Coiled coil</keyword>
<dbReference type="OrthoDB" id="9181920at2"/>
<dbReference type="EMBL" id="LN794158">
    <property type="protein sequence ID" value="CEN55136.1"/>
    <property type="molecule type" value="Genomic_DNA"/>
</dbReference>
<protein>
    <recommendedName>
        <fullName evidence="4">Cell division protein ZapB</fullName>
    </recommendedName>
</protein>
<dbReference type="RefSeq" id="WP_045750466.1">
    <property type="nucleotide sequence ID" value="NZ_LN794158.1"/>
</dbReference>
<dbReference type="KEGG" id="mbac:BN1209_0080"/>
<evidence type="ECO:0008006" key="4">
    <source>
        <dbReference type="Google" id="ProtNLM"/>
    </source>
</evidence>
<evidence type="ECO:0000313" key="2">
    <source>
        <dbReference type="EMBL" id="CEN55136.1"/>
    </source>
</evidence>
<proteinExistence type="predicted"/>
<sequence>MDADLKALEEKITQLVQLCQSMREDNHDLRQMLALAQDAERQLKARMQQAQVRIENIIDRLPEDVL</sequence>
<name>A0A0B7IXL6_9PROT</name>
<dbReference type="HOGENOM" id="CLU_175555_3_1_4"/>
<evidence type="ECO:0000313" key="3">
    <source>
        <dbReference type="Proteomes" id="UP000056322"/>
    </source>
</evidence>
<gene>
    <name evidence="2" type="ORF">BN1209_0080</name>
</gene>